<keyword evidence="9" id="KW-0407">Ion channel</keyword>
<dbReference type="Ensembl" id="ENSSSCT00055009249.1">
    <property type="protein sequence ID" value="ENSSSCP00055007337.1"/>
    <property type="gene ID" value="ENSSSCG00055004626.1"/>
</dbReference>
<evidence type="ECO:0000256" key="7">
    <source>
        <dbReference type="ARBA" id="ARBA00023065"/>
    </source>
</evidence>
<feature type="compositionally biased region" description="Basic and acidic residues" evidence="18">
    <location>
        <begin position="1579"/>
        <end position="1594"/>
    </location>
</feature>
<evidence type="ECO:0000256" key="11">
    <source>
        <dbReference type="ARBA" id="ARBA00034634"/>
    </source>
</evidence>
<feature type="transmembrane region" description="Helical" evidence="19">
    <location>
        <begin position="944"/>
        <end position="962"/>
    </location>
</feature>
<evidence type="ECO:0000256" key="6">
    <source>
        <dbReference type="ARBA" id="ARBA00022989"/>
    </source>
</evidence>
<dbReference type="Ensembl" id="ENSSSCT00050001986.1">
    <property type="protein sequence ID" value="ENSSSCP00050000603.1"/>
    <property type="gene ID" value="ENSSSCG00050001179.1"/>
</dbReference>
<name>A0A8D1FJ80_PIG</name>
<dbReference type="InterPro" id="IPR050927">
    <property type="entry name" value="TRPM"/>
</dbReference>
<keyword evidence="4 19" id="KW-0812">Transmembrane</keyword>
<protein>
    <recommendedName>
        <fullName evidence="16">Transient receptor potential cation channel subfamily M member 3</fullName>
    </recommendedName>
</protein>
<comment type="catalytic activity">
    <reaction evidence="10">
        <text>Mg(2+)(in) = Mg(2+)(out)</text>
        <dbReference type="Rhea" id="RHEA:29827"/>
        <dbReference type="ChEBI" id="CHEBI:18420"/>
    </reaction>
</comment>
<feature type="region of interest" description="Disordered" evidence="18">
    <location>
        <begin position="810"/>
        <end position="830"/>
    </location>
</feature>
<reference evidence="25 26" key="1">
    <citation type="submission" date="2017-08" db="EMBL/GenBank/DDBJ databases">
        <title>USMARCv1.0.</title>
        <authorList>
            <person name="Hannum G.I."/>
            <person name="Koren S."/>
            <person name="Schroeder S.G."/>
            <person name="Chin S.C."/>
            <person name="Nonneman D.J."/>
            <person name="Becker S.A."/>
            <person name="Rosen B.D."/>
            <person name="Bickhart D.M."/>
            <person name="Putnam N.H."/>
            <person name="Green R.E."/>
            <person name="Tuggle C.K."/>
            <person name="Liu H."/>
            <person name="Rohrer G.A."/>
            <person name="Warr A."/>
            <person name="Hall R."/>
            <person name="Kim K."/>
            <person name="Hume D.A."/>
            <person name="Talbot R."/>
            <person name="Chow W."/>
            <person name="Howe K."/>
            <person name="Schwartz A.S."/>
            <person name="Watson M."/>
            <person name="Archibald A.L."/>
            <person name="Phillippy A.M."/>
            <person name="Smith T.P.L."/>
        </authorList>
    </citation>
    <scope>NUCLEOTIDE SEQUENCE [LARGE SCALE GENOMIC DNA]</scope>
</reference>
<feature type="region of interest" description="Disordered" evidence="18">
    <location>
        <begin position="1"/>
        <end position="63"/>
    </location>
</feature>
<evidence type="ECO:0000313" key="27">
    <source>
        <dbReference type="Proteomes" id="UP000694722"/>
    </source>
</evidence>
<dbReference type="PANTHER" id="PTHR13800:SF7">
    <property type="entry name" value="TRANSIENT RECEPTOR POTENTIAL CATION CHANNEL SUBFAMILY M MEMBER 3"/>
    <property type="match status" value="1"/>
</dbReference>
<evidence type="ECO:0000256" key="2">
    <source>
        <dbReference type="ARBA" id="ARBA00022448"/>
    </source>
</evidence>
<feature type="compositionally biased region" description="Polar residues" evidence="18">
    <location>
        <begin position="45"/>
        <end position="63"/>
    </location>
</feature>
<evidence type="ECO:0000256" key="1">
    <source>
        <dbReference type="ARBA" id="ARBA00004651"/>
    </source>
</evidence>
<evidence type="ECO:0000256" key="12">
    <source>
        <dbReference type="ARBA" id="ARBA00036173"/>
    </source>
</evidence>
<dbReference type="FunFam" id="1.20.5.1010:FF:000001">
    <property type="entry name" value="Transient receptor potential cation channel subfamily M member 3"/>
    <property type="match status" value="1"/>
</dbReference>
<feature type="transmembrane region" description="Helical" evidence="19">
    <location>
        <begin position="1091"/>
        <end position="1116"/>
    </location>
</feature>
<evidence type="ECO:0000256" key="9">
    <source>
        <dbReference type="ARBA" id="ARBA00023303"/>
    </source>
</evidence>
<dbReference type="Proteomes" id="UP000694722">
    <property type="component" value="Unplaced"/>
</dbReference>
<dbReference type="InterPro" id="IPR057366">
    <property type="entry name" value="TRPM-like"/>
</dbReference>
<feature type="compositionally biased region" description="Basic and acidic residues" evidence="18">
    <location>
        <begin position="810"/>
        <end position="826"/>
    </location>
</feature>
<feature type="domain" description="TRPM SLOG" evidence="22">
    <location>
        <begin position="155"/>
        <end position="420"/>
    </location>
</feature>
<feature type="compositionally biased region" description="Polar residues" evidence="18">
    <location>
        <begin position="1669"/>
        <end position="1680"/>
    </location>
</feature>
<evidence type="ECO:0000313" key="25">
    <source>
        <dbReference type="Ensembl" id="ENSSSCP00070048839.1"/>
    </source>
</evidence>
<comment type="subunit">
    <text evidence="15">Homotetramer. Interacts with TRPM1; the interaction results in the formation of a heteromultimeric cation channel complex that are functionally different from the homomeric channels.</text>
</comment>
<evidence type="ECO:0000259" key="23">
    <source>
        <dbReference type="Pfam" id="PF25508"/>
    </source>
</evidence>
<dbReference type="Pfam" id="PF16519">
    <property type="entry name" value="TRPM_tetra"/>
    <property type="match status" value="1"/>
</dbReference>
<dbReference type="Gene3D" id="1.20.5.1010">
    <property type="entry name" value="TRPM, tetramerisation domain"/>
    <property type="match status" value="1"/>
</dbReference>
<comment type="subcellular location">
    <subcellularLocation>
        <location evidence="1">Cell membrane</location>
        <topology evidence="1">Multi-pass membrane protein</topology>
    </subcellularLocation>
</comment>
<feature type="compositionally biased region" description="Basic and acidic residues" evidence="18">
    <location>
        <begin position="1"/>
        <end position="25"/>
    </location>
</feature>
<feature type="region of interest" description="Disordered" evidence="18">
    <location>
        <begin position="1572"/>
        <end position="1711"/>
    </location>
</feature>
<feature type="transmembrane region" description="Helical" evidence="19">
    <location>
        <begin position="1013"/>
        <end position="1033"/>
    </location>
</feature>
<evidence type="ECO:0000256" key="19">
    <source>
        <dbReference type="SAM" id="Phobius"/>
    </source>
</evidence>
<feature type="domain" description="TRPM tetramerisation" evidence="21">
    <location>
        <begin position="1219"/>
        <end position="1274"/>
    </location>
</feature>
<dbReference type="Proteomes" id="UP000694724">
    <property type="component" value="Unplaced"/>
</dbReference>
<dbReference type="GO" id="GO:0005516">
    <property type="term" value="F:calmodulin binding"/>
    <property type="evidence" value="ECO:0007669"/>
    <property type="project" value="UniProtKB-KW"/>
</dbReference>
<evidence type="ECO:0000256" key="5">
    <source>
        <dbReference type="ARBA" id="ARBA00022860"/>
    </source>
</evidence>
<evidence type="ECO:0000256" key="17">
    <source>
        <dbReference type="SAM" id="Coils"/>
    </source>
</evidence>
<feature type="transmembrane region" description="Helical" evidence="19">
    <location>
        <begin position="877"/>
        <end position="896"/>
    </location>
</feature>
<dbReference type="InterPro" id="IPR032415">
    <property type="entry name" value="TRPM_tetra"/>
</dbReference>
<dbReference type="PANTHER" id="PTHR13800">
    <property type="entry name" value="TRANSIENT RECEPTOR POTENTIAL CATION CHANNEL, SUBFAMILY M, MEMBER 6"/>
    <property type="match status" value="1"/>
</dbReference>
<reference evidence="24" key="2">
    <citation type="submission" date="2025-05" db="UniProtKB">
        <authorList>
            <consortium name="Ensembl"/>
        </authorList>
    </citation>
    <scope>IDENTIFICATION</scope>
</reference>
<dbReference type="Pfam" id="PF25508">
    <property type="entry name" value="TRPM2"/>
    <property type="match status" value="1"/>
</dbReference>
<keyword evidence="7" id="KW-0406">Ion transport</keyword>
<evidence type="ECO:0000259" key="20">
    <source>
        <dbReference type="Pfam" id="PF00520"/>
    </source>
</evidence>
<evidence type="ECO:0000259" key="22">
    <source>
        <dbReference type="Pfam" id="PF18139"/>
    </source>
</evidence>
<evidence type="ECO:0000313" key="24">
    <source>
        <dbReference type="Ensembl" id="ENSSSCP00040038555.1"/>
    </source>
</evidence>
<dbReference type="InterPro" id="IPR037162">
    <property type="entry name" value="TRPM_tetra_sf"/>
</dbReference>
<evidence type="ECO:0000256" key="14">
    <source>
        <dbReference type="ARBA" id="ARBA00060893"/>
    </source>
</evidence>
<dbReference type="Ensembl" id="ENSSSCT00070057448.1">
    <property type="protein sequence ID" value="ENSSSCP00070048839.1"/>
    <property type="gene ID" value="ENSSSCG00070028613.1"/>
</dbReference>
<dbReference type="Proteomes" id="UP000314985">
    <property type="component" value="Chromosome 1"/>
</dbReference>
<keyword evidence="2" id="KW-0813">Transport</keyword>
<keyword evidence="8 19" id="KW-0472">Membrane</keyword>
<comment type="similarity">
    <text evidence="14">Belongs to the transient receptor (TC 1.A.4) family. LTrpC subfamily. TRPM3 sub-subfamily.</text>
</comment>
<evidence type="ECO:0000256" key="16">
    <source>
        <dbReference type="ARBA" id="ARBA00070989"/>
    </source>
</evidence>
<dbReference type="InterPro" id="IPR005821">
    <property type="entry name" value="Ion_trans_dom"/>
</dbReference>
<feature type="domain" description="Ion transport" evidence="20">
    <location>
        <begin position="884"/>
        <end position="1125"/>
    </location>
</feature>
<evidence type="ECO:0000256" key="3">
    <source>
        <dbReference type="ARBA" id="ARBA00022475"/>
    </source>
</evidence>
<comment type="catalytic activity">
    <reaction evidence="12">
        <text>Mn(2+)(in) = Mn(2+)(out)</text>
        <dbReference type="Rhea" id="RHEA:28699"/>
        <dbReference type="ChEBI" id="CHEBI:29035"/>
    </reaction>
</comment>
<feature type="coiled-coil region" evidence="17">
    <location>
        <begin position="1222"/>
        <end position="1280"/>
    </location>
</feature>
<organism evidence="24 27">
    <name type="scientific">Sus scrofa</name>
    <name type="common">Pig</name>
    <dbReference type="NCBI Taxonomy" id="9823"/>
    <lineage>
        <taxon>Eukaryota</taxon>
        <taxon>Metazoa</taxon>
        <taxon>Chordata</taxon>
        <taxon>Craniata</taxon>
        <taxon>Vertebrata</taxon>
        <taxon>Euteleostomi</taxon>
        <taxon>Mammalia</taxon>
        <taxon>Eutheria</taxon>
        <taxon>Laurasiatheria</taxon>
        <taxon>Artiodactyla</taxon>
        <taxon>Suina</taxon>
        <taxon>Suidae</taxon>
        <taxon>Sus</taxon>
    </lineage>
</organism>
<evidence type="ECO:0000256" key="13">
    <source>
        <dbReference type="ARBA" id="ARBA00036634"/>
    </source>
</evidence>
<sequence length="1711" mass="195352">MGKKWRDAAEMERGCSDREDSAESRRRSRSASRGRFAESWKRLSSKQGSTKRSGLPSQQTPAQKSWIERAFYKRECVHIIPSTKDPHRCCCGRLIGQHVGLTPSISVLQNDKNESRLSRNDIQSEKWSISKHTQLSPTDAFGTIEFQGGGHSNKAMYVRVSFDTKPDLLLHLMTKEWQLELPKLLISVHGGLQNFELQPKLKQVFGKGLIKAAMTTGAWIFTGGVNTGVIRHVGDALKDHASKSRGKICTIGIAPWGIVENQEDLIGRDVVRPYQTMSNPMSKLTVLNSMHSHFILADNGTTGKYGAEVKLRRQLEKHISLQKINTRIGQGVPVVALIVEGGPNVISIVLEYLRDTPPVPVVVCDGSGRASDILAFGHKYSEEGGLINESLRDQLLVTIQKTFTYTRTQAQHLFIILMECMKKKELITVFRMGSEGHQDIDLAILTALLKGANASAPDQLSLALAWNRVDIARSQIFIYGQQWPVGSLEQAMLDALVLDRVDFVKLLIENGVSMHRFLTISRLEELYNTRHGPSNTLYHLVRDVKKREYPGFGWIYFKGNLPPDYRISLIDIGLVIEYLMGGAYRCNYTRKRFRTLYHNLFGPKRDDVPLRRGRKTTKKREEEVDIDLDDPEINHFPFPFHELMVWAVLMKRQKMALFFWQHGEEAMAKALVACKLCKAMAHEASENDMVDDISQELNHNSRDFGQLAVELLDQSYKQDEQLAMKLLTYELKNWSNATCLQLAVAAKHRDFIAHTCSQMLLTDMWMGRLRMRKNSGLKVILGILLPPSILSLEFKNKDDMPYMTQAQEIHLQEKEQEEPEKPTKEKDEEDMELTAMLGRNNGESSRKKDEEEVQSRHRLIPLGRKIYEFYNAPIVKFWFYTLAYIGYLMLFNYIVLVKMERWPSTQEWIVISYIFTLGIEKMREILMSEPGKLLQKVKVWLQEYWNVTDLIAILLFSVGMILRLQDQPFRSDGRVIYCVNIIYWYIRLLDIFGVNKYLGPYVMMIGKMMIDMMYFVIIMLVVLMSFGVARQAILFPNEEPSWKLAKNIFYMPYWMIYGEVFADQIDPPCGQNETREDGKIIQLPPCKTGAWIVPAIMACYLLVANILLVNLLIAVFNNTFFEVKSISNQVWKFQRYQLIMTFHERPVLPPPLIIFSHMTMIFQHLCCRWRKHESDPDERDYGLKLFITDDELKKVHDFEEQCIEEYFREKDDRFNSSNDERIRVTSERVENMSMRLEEVNEREHCMKASLQTVDIRLAQLEDLIGRMATALERLTGLERAESNKIRSRTSSDCTDAAYIVRQSSFNSQEGNTFKLQESIDPAGEETLSPTSPTLMPRMRSHSFYSVNMKDKGGIEKLESLFKERSLSLHRATSSHSVAKESKAPAAPANTLAIVPDSRRPSSCIDIYVSAMDELHCDIDPLDNSMNILGLGEPSFSAPVPSTAPSSSAYATLVPTDRPPSRSIDCEDITTMDTRSFSSDYTHLPECQNPWDTDPPMYHTIERSKSSRYLATTPFLLEEAPIVKSHSFMFSPSRSYYTNFGVPMKTAEYTSITDCIDTRCVTAPQVTADRATFPGGLGGKVEDSSCCHPEREAELSHPSSDSEENEAKGRRATIAIPSQEGDNSDRTLSNNITVPKIERANSYSAEEPSAPYAHTRKSFSISDKLDRQRNTASLRNPFQRSRSSKPEGRGDSLSMRRLSRTSAFRSFESKHN</sequence>
<feature type="transmembrane region" description="Helical" evidence="19">
    <location>
        <begin position="974"/>
        <end position="992"/>
    </location>
</feature>
<evidence type="ECO:0000256" key="8">
    <source>
        <dbReference type="ARBA" id="ARBA00023136"/>
    </source>
</evidence>
<dbReference type="Ensembl" id="ENSSSCT00040087744.1">
    <property type="protein sequence ID" value="ENSSSCP00040038555.1"/>
    <property type="gene ID" value="ENSSSCG00040062478.1"/>
</dbReference>
<evidence type="ECO:0000256" key="18">
    <source>
        <dbReference type="SAM" id="MobiDB-lite"/>
    </source>
</evidence>
<dbReference type="Pfam" id="PF18139">
    <property type="entry name" value="LSDAT_euk"/>
    <property type="match status" value="1"/>
</dbReference>
<feature type="domain" description="TRPM-like" evidence="23">
    <location>
        <begin position="475"/>
        <end position="754"/>
    </location>
</feature>
<keyword evidence="6 19" id="KW-1133">Transmembrane helix</keyword>
<evidence type="ECO:0000256" key="15">
    <source>
        <dbReference type="ARBA" id="ARBA00064991"/>
    </source>
</evidence>
<keyword evidence="17" id="KW-0175">Coiled coil</keyword>
<dbReference type="Proteomes" id="UP000694571">
    <property type="component" value="Unplaced"/>
</dbReference>
<dbReference type="GO" id="GO:0005262">
    <property type="term" value="F:calcium channel activity"/>
    <property type="evidence" value="ECO:0007669"/>
    <property type="project" value="UniProtKB-ARBA"/>
</dbReference>
<comment type="catalytic activity">
    <reaction evidence="13">
        <text>Ca(2+)(in) = Ca(2+)(out)</text>
        <dbReference type="Rhea" id="RHEA:29671"/>
        <dbReference type="ChEBI" id="CHEBI:29108"/>
    </reaction>
</comment>
<evidence type="ECO:0000256" key="10">
    <source>
        <dbReference type="ARBA" id="ARBA00034269"/>
    </source>
</evidence>
<accession>A0A8D1FJ80</accession>
<evidence type="ECO:0000256" key="4">
    <source>
        <dbReference type="ARBA" id="ARBA00022692"/>
    </source>
</evidence>
<dbReference type="Pfam" id="PF00520">
    <property type="entry name" value="Ion_trans"/>
    <property type="match status" value="1"/>
</dbReference>
<keyword evidence="3" id="KW-1003">Cell membrane</keyword>
<dbReference type="InterPro" id="IPR041491">
    <property type="entry name" value="TRPM_SLOG"/>
</dbReference>
<comment type="catalytic activity">
    <reaction evidence="11">
        <text>Zn(2+)(in) = Zn(2+)(out)</text>
        <dbReference type="Rhea" id="RHEA:29351"/>
        <dbReference type="ChEBI" id="CHEBI:29105"/>
    </reaction>
</comment>
<proteinExistence type="inferred from homology"/>
<keyword evidence="5" id="KW-0112">Calmodulin-binding</keyword>
<dbReference type="GO" id="GO:0051262">
    <property type="term" value="P:protein tetramerization"/>
    <property type="evidence" value="ECO:0007669"/>
    <property type="project" value="InterPro"/>
</dbReference>
<dbReference type="GO" id="GO:0005886">
    <property type="term" value="C:plasma membrane"/>
    <property type="evidence" value="ECO:0007669"/>
    <property type="project" value="UniProtKB-SubCell"/>
</dbReference>
<evidence type="ECO:0000259" key="21">
    <source>
        <dbReference type="Pfam" id="PF16519"/>
    </source>
</evidence>
<evidence type="ECO:0000313" key="26">
    <source>
        <dbReference type="Proteomes" id="UP000314985"/>
    </source>
</evidence>